<dbReference type="SUPFAM" id="SSF74650">
    <property type="entry name" value="Galactose mutarotase-like"/>
    <property type="match status" value="1"/>
</dbReference>
<feature type="domain" description="Glycoside hydrolase family 31 N-terminal" evidence="9">
    <location>
        <begin position="98"/>
        <end position="206"/>
    </location>
</feature>
<dbReference type="SUPFAM" id="SSF51011">
    <property type="entry name" value="Glycosyl hydrolase domain"/>
    <property type="match status" value="1"/>
</dbReference>
<dbReference type="Proteomes" id="UP001431209">
    <property type="component" value="Unassembled WGS sequence"/>
</dbReference>
<comment type="caution">
    <text evidence="11">The sequence shown here is derived from an EMBL/GenBank/DDBJ whole genome shotgun (WGS) entry which is preliminary data.</text>
</comment>
<feature type="chain" id="PRO_5043363231" description="Maltase" evidence="7">
    <location>
        <begin position="18"/>
        <end position="865"/>
    </location>
</feature>
<evidence type="ECO:0000256" key="3">
    <source>
        <dbReference type="ARBA" id="ARBA00023180"/>
    </source>
</evidence>
<evidence type="ECO:0000256" key="6">
    <source>
        <dbReference type="RuleBase" id="RU361185"/>
    </source>
</evidence>
<dbReference type="InterPro" id="IPR011013">
    <property type="entry name" value="Gal_mutarotase_sf_dom"/>
</dbReference>
<dbReference type="Gene3D" id="2.60.40.1760">
    <property type="entry name" value="glycosyl hydrolase (family 31)"/>
    <property type="match status" value="1"/>
</dbReference>
<dbReference type="CDD" id="cd14752">
    <property type="entry name" value="GH31_N"/>
    <property type="match status" value="1"/>
</dbReference>
<comment type="similarity">
    <text evidence="1 6">Belongs to the glycosyl hydrolase 31 family.</text>
</comment>
<accession>A0AAW2Z270</accession>
<dbReference type="GO" id="GO:0004553">
    <property type="term" value="F:hydrolase activity, hydrolyzing O-glycosyl compounds"/>
    <property type="evidence" value="ECO:0007669"/>
    <property type="project" value="InterPro"/>
</dbReference>
<organism evidence="11 12">
    <name type="scientific">Acrasis kona</name>
    <dbReference type="NCBI Taxonomy" id="1008807"/>
    <lineage>
        <taxon>Eukaryota</taxon>
        <taxon>Discoba</taxon>
        <taxon>Heterolobosea</taxon>
        <taxon>Tetramitia</taxon>
        <taxon>Eutetramitia</taxon>
        <taxon>Acrasidae</taxon>
        <taxon>Acrasis</taxon>
    </lineage>
</organism>
<dbReference type="InterPro" id="IPR048395">
    <property type="entry name" value="Glyco_hydro_31_C"/>
</dbReference>
<evidence type="ECO:0000313" key="11">
    <source>
        <dbReference type="EMBL" id="KAL0483373.1"/>
    </source>
</evidence>
<protein>
    <recommendedName>
        <fullName evidence="5">Maltase</fullName>
    </recommendedName>
</protein>
<dbReference type="PANTHER" id="PTHR22762">
    <property type="entry name" value="ALPHA-GLUCOSIDASE"/>
    <property type="match status" value="1"/>
</dbReference>
<feature type="domain" description="Glycoside hydrolase family 31 TIM barrel" evidence="8">
    <location>
        <begin position="253"/>
        <end position="631"/>
    </location>
</feature>
<gene>
    <name evidence="11" type="ORF">AKO1_014644</name>
</gene>
<evidence type="ECO:0000313" key="12">
    <source>
        <dbReference type="Proteomes" id="UP001431209"/>
    </source>
</evidence>
<keyword evidence="3" id="KW-0325">Glycoprotein</keyword>
<dbReference type="GO" id="GO:0005975">
    <property type="term" value="P:carbohydrate metabolic process"/>
    <property type="evidence" value="ECO:0007669"/>
    <property type="project" value="InterPro"/>
</dbReference>
<dbReference type="Gene3D" id="3.20.20.80">
    <property type="entry name" value="Glycosidases"/>
    <property type="match status" value="1"/>
</dbReference>
<keyword evidence="4 6" id="KW-0326">Glycosidase</keyword>
<sequence length="865" mass="98460">MIVKVLLLLCAIYTALADPVYQLRNLVRTDVGYTGDLHLESGSSGPYGRDIKNLKFELTLETDTRLRMRIVDRDSKRWEVPNVVRTGRPTSAPKNPKYTVDFRAKPFGFEVKRFPSREVIFSTLNTPFVYSDQFITIGTTFPKAQPHLYGFGERAAPLRLETDDSRYTMFNLDNTNTYKENLYGSHPFFMEFRNHSAYGVFLLNSNAQDVIIKDTPRPTLNLITIGGVIDLFFFLGPQPSDVIQQYHQVIGTPFLPPFWSLGWHQCRYGYKSLAELQTVVNKYKENELPLDTIWSDIDYMQDYKDFTWDKTRYPQDQVKSFVDTLHKNNQQYMVIVDPGIHAENGYAPYEDGIAQDVFIKKADNKTIAINKVWPGYCAFPDFTHPNTEKYWDGLVGDFLNDVPIDGLWLDMNEQACFCEGEGPCPPEPLTPDDSPSYIYNFTITPKRDPLPGFDAMYPPYTPGSQYNRTLSSKSLRPDTLTHLGLQYDVHNLYGLYQINSTARSLQKYRDQKRAMILTRGNFVGMGSMAAHWTGDNWSSWLYLRLSISGILNMQLFGIQFVGSDICGFLNDTTYELCSRWTQVGSLYPFSRNHNGLNQRAQEPYVFGGEFTAMARTHLNLRYSLLFYMYTQFFMGSINQGTVWRPLFVEFPQDDEANTAHNDAQFLVGPSLLCSPVLTQGHTSVKAYFPGTDGWYDYYTGQFVSRGRQTLVLNAPWDFLPLHVRGGRVIVKNTPALTSAETRKKPISLLVAINSSGAKGGLYLDDGESLETIENNKYTFVSYKAEVLKGRNHVRLLNNVQNPSGYVESQDILINEIVFYGIVGHSCRVEQKGELLPFHIGANNVLTVSVRVGVQKSLDITVLCVE</sequence>
<dbReference type="EMBL" id="JAOPGA020000950">
    <property type="protein sequence ID" value="KAL0483373.1"/>
    <property type="molecule type" value="Genomic_DNA"/>
</dbReference>
<feature type="signal peptide" evidence="7">
    <location>
        <begin position="1"/>
        <end position="17"/>
    </location>
</feature>
<evidence type="ECO:0000256" key="5">
    <source>
        <dbReference type="ARBA" id="ARBA00041343"/>
    </source>
</evidence>
<dbReference type="PROSITE" id="PS00129">
    <property type="entry name" value="GLYCOSYL_HYDROL_F31_1"/>
    <property type="match status" value="1"/>
</dbReference>
<evidence type="ECO:0000259" key="9">
    <source>
        <dbReference type="Pfam" id="PF13802"/>
    </source>
</evidence>
<dbReference type="CDD" id="cd06602">
    <property type="entry name" value="GH31_MGAM_SI_GAA"/>
    <property type="match status" value="1"/>
</dbReference>
<evidence type="ECO:0000256" key="4">
    <source>
        <dbReference type="ARBA" id="ARBA00023295"/>
    </source>
</evidence>
<proteinExistence type="inferred from homology"/>
<dbReference type="Pfam" id="PF21365">
    <property type="entry name" value="Glyco_hydro_31_3rd"/>
    <property type="match status" value="1"/>
</dbReference>
<dbReference type="SUPFAM" id="SSF51445">
    <property type="entry name" value="(Trans)glycosidases"/>
    <property type="match status" value="1"/>
</dbReference>
<evidence type="ECO:0000256" key="1">
    <source>
        <dbReference type="ARBA" id="ARBA00007806"/>
    </source>
</evidence>
<reference evidence="11 12" key="1">
    <citation type="submission" date="2024-03" db="EMBL/GenBank/DDBJ databases">
        <title>The Acrasis kona genome and developmental transcriptomes reveal deep origins of eukaryotic multicellular pathways.</title>
        <authorList>
            <person name="Sheikh S."/>
            <person name="Fu C.-J."/>
            <person name="Brown M.W."/>
            <person name="Baldauf S.L."/>
        </authorList>
    </citation>
    <scope>NUCLEOTIDE SEQUENCE [LARGE SCALE GENOMIC DNA]</scope>
    <source>
        <strain evidence="11 12">ATCC MYA-3509</strain>
    </source>
</reference>
<dbReference type="InterPro" id="IPR025887">
    <property type="entry name" value="Glyco_hydro_31_N_dom"/>
</dbReference>
<dbReference type="Pfam" id="PF13802">
    <property type="entry name" value="Gal_mutarotas_2"/>
    <property type="match status" value="1"/>
</dbReference>
<dbReference type="InterPro" id="IPR000322">
    <property type="entry name" value="Glyco_hydro_31_TIM"/>
</dbReference>
<dbReference type="AlphaFoldDB" id="A0AAW2Z270"/>
<dbReference type="InterPro" id="IPR013780">
    <property type="entry name" value="Glyco_hydro_b"/>
</dbReference>
<keyword evidence="2 6" id="KW-0378">Hydrolase</keyword>
<dbReference type="GO" id="GO:0030246">
    <property type="term" value="F:carbohydrate binding"/>
    <property type="evidence" value="ECO:0007669"/>
    <property type="project" value="InterPro"/>
</dbReference>
<keyword evidence="12" id="KW-1185">Reference proteome</keyword>
<feature type="domain" description="Glycosyl hydrolase family 31 C-terminal" evidence="10">
    <location>
        <begin position="641"/>
        <end position="729"/>
    </location>
</feature>
<evidence type="ECO:0000259" key="8">
    <source>
        <dbReference type="Pfam" id="PF01055"/>
    </source>
</evidence>
<evidence type="ECO:0000256" key="7">
    <source>
        <dbReference type="SAM" id="SignalP"/>
    </source>
</evidence>
<dbReference type="InterPro" id="IPR030458">
    <property type="entry name" value="Glyco_hydro_31_AS"/>
</dbReference>
<dbReference type="PANTHER" id="PTHR22762:SF133">
    <property type="entry name" value="P-TYPE DOMAIN-CONTAINING PROTEIN"/>
    <property type="match status" value="1"/>
</dbReference>
<dbReference type="Gene3D" id="2.60.40.1180">
    <property type="entry name" value="Golgi alpha-mannosidase II"/>
    <property type="match status" value="2"/>
</dbReference>
<name>A0AAW2Z270_9EUKA</name>
<evidence type="ECO:0000256" key="2">
    <source>
        <dbReference type="ARBA" id="ARBA00022801"/>
    </source>
</evidence>
<dbReference type="InterPro" id="IPR017853">
    <property type="entry name" value="GH"/>
</dbReference>
<evidence type="ECO:0000259" key="10">
    <source>
        <dbReference type="Pfam" id="PF21365"/>
    </source>
</evidence>
<dbReference type="Pfam" id="PF01055">
    <property type="entry name" value="Glyco_hydro_31_2nd"/>
    <property type="match status" value="1"/>
</dbReference>
<keyword evidence="7" id="KW-0732">Signal</keyword>